<keyword evidence="2" id="KW-1185">Reference proteome</keyword>
<proteinExistence type="predicted"/>
<evidence type="ECO:0000313" key="1">
    <source>
        <dbReference type="EMBL" id="MED6220032.1"/>
    </source>
</evidence>
<accession>A0ABU6ZDK4</accession>
<protein>
    <submittedName>
        <fullName evidence="1">Uncharacterized protein</fullName>
    </submittedName>
</protein>
<sequence>MEDRSWPLSCCLSVKEMEVVRWRQRASLLRSRWSCRTLTKLSLHDINFSTSMVLEESPIVNLRGKGVGIHTVKLGKKMSRLLVQCGERWKASSTTTMFFCTNGSYRRPWNAECTDG</sequence>
<gene>
    <name evidence="1" type="ORF">PIB30_041203</name>
</gene>
<evidence type="ECO:0000313" key="2">
    <source>
        <dbReference type="Proteomes" id="UP001341840"/>
    </source>
</evidence>
<dbReference type="Proteomes" id="UP001341840">
    <property type="component" value="Unassembled WGS sequence"/>
</dbReference>
<dbReference type="EMBL" id="JASCZI010272087">
    <property type="protein sequence ID" value="MED6220032.1"/>
    <property type="molecule type" value="Genomic_DNA"/>
</dbReference>
<organism evidence="1 2">
    <name type="scientific">Stylosanthes scabra</name>
    <dbReference type="NCBI Taxonomy" id="79078"/>
    <lineage>
        <taxon>Eukaryota</taxon>
        <taxon>Viridiplantae</taxon>
        <taxon>Streptophyta</taxon>
        <taxon>Embryophyta</taxon>
        <taxon>Tracheophyta</taxon>
        <taxon>Spermatophyta</taxon>
        <taxon>Magnoliopsida</taxon>
        <taxon>eudicotyledons</taxon>
        <taxon>Gunneridae</taxon>
        <taxon>Pentapetalae</taxon>
        <taxon>rosids</taxon>
        <taxon>fabids</taxon>
        <taxon>Fabales</taxon>
        <taxon>Fabaceae</taxon>
        <taxon>Papilionoideae</taxon>
        <taxon>50 kb inversion clade</taxon>
        <taxon>dalbergioids sensu lato</taxon>
        <taxon>Dalbergieae</taxon>
        <taxon>Pterocarpus clade</taxon>
        <taxon>Stylosanthes</taxon>
    </lineage>
</organism>
<name>A0ABU6ZDK4_9FABA</name>
<comment type="caution">
    <text evidence="1">The sequence shown here is derived from an EMBL/GenBank/DDBJ whole genome shotgun (WGS) entry which is preliminary data.</text>
</comment>
<reference evidence="1 2" key="1">
    <citation type="journal article" date="2023" name="Plants (Basel)">
        <title>Bridging the Gap: Combining Genomics and Transcriptomics Approaches to Understand Stylosanthes scabra, an Orphan Legume from the Brazilian Caatinga.</title>
        <authorList>
            <person name="Ferreira-Neto J.R.C."/>
            <person name="da Silva M.D."/>
            <person name="Binneck E."/>
            <person name="de Melo N.F."/>
            <person name="da Silva R.H."/>
            <person name="de Melo A.L.T.M."/>
            <person name="Pandolfi V."/>
            <person name="Bustamante F.O."/>
            <person name="Brasileiro-Vidal A.C."/>
            <person name="Benko-Iseppon A.M."/>
        </authorList>
    </citation>
    <scope>NUCLEOTIDE SEQUENCE [LARGE SCALE GENOMIC DNA]</scope>
    <source>
        <tissue evidence="1">Leaves</tissue>
    </source>
</reference>